<keyword evidence="11 14" id="KW-0511">Multifunctional enzyme</keyword>
<keyword evidence="5 14" id="KW-0808">Transferase</keyword>
<dbReference type="GO" id="GO:0000155">
    <property type="term" value="F:phosphorelay sensor kinase activity"/>
    <property type="evidence" value="ECO:0007669"/>
    <property type="project" value="InterPro"/>
</dbReference>
<dbReference type="RefSeq" id="WP_090937394.1">
    <property type="nucleotide sequence ID" value="NZ_FOTS01000020.1"/>
</dbReference>
<keyword evidence="6 14" id="KW-0479">Metal-binding</keyword>
<name>A0A1I4KVZ7_9FIRM</name>
<evidence type="ECO:0000256" key="11">
    <source>
        <dbReference type="ARBA" id="ARBA00023268"/>
    </source>
</evidence>
<evidence type="ECO:0000256" key="14">
    <source>
        <dbReference type="HAMAP-Rule" id="MF_01249"/>
    </source>
</evidence>
<comment type="domain">
    <text evidence="14">The Walker A ATP-binding motif also binds Pi and PPi.</text>
</comment>
<evidence type="ECO:0000256" key="12">
    <source>
        <dbReference type="ARBA" id="ARBA00023277"/>
    </source>
</evidence>
<feature type="binding site" evidence="14">
    <location>
        <begin position="153"/>
        <end position="160"/>
    </location>
    <ligand>
        <name>ATP</name>
        <dbReference type="ChEBI" id="CHEBI:30616"/>
    </ligand>
</feature>
<evidence type="ECO:0000256" key="3">
    <source>
        <dbReference type="ARBA" id="ARBA00006883"/>
    </source>
</evidence>
<reference evidence="18" key="1">
    <citation type="submission" date="2016-10" db="EMBL/GenBank/DDBJ databases">
        <authorList>
            <person name="Varghese N."/>
            <person name="Submissions S."/>
        </authorList>
    </citation>
    <scope>NUCLEOTIDE SEQUENCE [LARGE SCALE GENOMIC DNA]</scope>
    <source>
        <strain evidence="18">DSM 13327</strain>
    </source>
</reference>
<feature type="binding site" evidence="14">
    <location>
        <position position="202"/>
    </location>
    <ligand>
        <name>Mg(2+)</name>
        <dbReference type="ChEBI" id="CHEBI:18420"/>
    </ligand>
</feature>
<organism evidence="17 18">
    <name type="scientific">Pelosinus propionicus DSM 13327</name>
    <dbReference type="NCBI Taxonomy" id="1123291"/>
    <lineage>
        <taxon>Bacteria</taxon>
        <taxon>Bacillati</taxon>
        <taxon>Bacillota</taxon>
        <taxon>Negativicutes</taxon>
        <taxon>Selenomonadales</taxon>
        <taxon>Sporomusaceae</taxon>
        <taxon>Pelosinus</taxon>
    </lineage>
</organism>
<comment type="similarity">
    <text evidence="3 14">Belongs to the HPrK/P family.</text>
</comment>
<dbReference type="InterPro" id="IPR028979">
    <property type="entry name" value="Ser_kin/Pase_Hpr-like_N_sf"/>
</dbReference>
<feature type="domain" description="HPr(Ser) kinase/phosphorylase N-terminal" evidence="15">
    <location>
        <begin position="6"/>
        <end position="127"/>
    </location>
</feature>
<evidence type="ECO:0000256" key="1">
    <source>
        <dbReference type="ARBA" id="ARBA00001120"/>
    </source>
</evidence>
<evidence type="ECO:0000256" key="10">
    <source>
        <dbReference type="ARBA" id="ARBA00022842"/>
    </source>
</evidence>
<proteinExistence type="inferred from homology"/>
<dbReference type="EMBL" id="FOTS01000020">
    <property type="protein sequence ID" value="SFL82801.1"/>
    <property type="molecule type" value="Genomic_DNA"/>
</dbReference>
<dbReference type="EC" id="2.7.4.-" evidence="14"/>
<evidence type="ECO:0000256" key="4">
    <source>
        <dbReference type="ARBA" id="ARBA00022527"/>
    </source>
</evidence>
<dbReference type="STRING" id="1123291.SAMN04490355_10202"/>
<dbReference type="GO" id="GO:0004674">
    <property type="term" value="F:protein serine/threonine kinase activity"/>
    <property type="evidence" value="ECO:0007669"/>
    <property type="project" value="UniProtKB-KW"/>
</dbReference>
<dbReference type="InterPro" id="IPR027417">
    <property type="entry name" value="P-loop_NTPase"/>
</dbReference>
<evidence type="ECO:0000256" key="2">
    <source>
        <dbReference type="ARBA" id="ARBA00001946"/>
    </source>
</evidence>
<evidence type="ECO:0000256" key="5">
    <source>
        <dbReference type="ARBA" id="ARBA00022679"/>
    </source>
</evidence>
<keyword evidence="18" id="KW-1185">Reference proteome</keyword>
<dbReference type="NCBIfam" id="TIGR00679">
    <property type="entry name" value="hpr-ser"/>
    <property type="match status" value="1"/>
</dbReference>
<dbReference type="PANTHER" id="PTHR30305">
    <property type="entry name" value="PROTEIN YJDM-RELATED"/>
    <property type="match status" value="1"/>
</dbReference>
<keyword evidence="9 14" id="KW-0067">ATP-binding</keyword>
<feature type="active site" evidence="14">
    <location>
        <position position="159"/>
    </location>
</feature>
<feature type="domain" description="HPr kinase/phosphorylase C-terminal" evidence="16">
    <location>
        <begin position="130"/>
        <end position="298"/>
    </location>
</feature>
<dbReference type="InterPro" id="IPR003755">
    <property type="entry name" value="HPr(Ser)_kin/Pase"/>
</dbReference>
<dbReference type="Gene3D" id="3.40.1390.20">
    <property type="entry name" value="HprK N-terminal domain-like"/>
    <property type="match status" value="1"/>
</dbReference>
<dbReference type="Proteomes" id="UP000199520">
    <property type="component" value="Unassembled WGS sequence"/>
</dbReference>
<evidence type="ECO:0000256" key="13">
    <source>
        <dbReference type="ARBA" id="ARBA00047657"/>
    </source>
</evidence>
<evidence type="ECO:0000256" key="6">
    <source>
        <dbReference type="ARBA" id="ARBA00022723"/>
    </source>
</evidence>
<evidence type="ECO:0000256" key="9">
    <source>
        <dbReference type="ARBA" id="ARBA00022840"/>
    </source>
</evidence>
<dbReference type="OrthoDB" id="9778803at2"/>
<feature type="active site" description="Proton acceptor; for phosphorylation activity. Proton donor; for dephosphorylation activity" evidence="14">
    <location>
        <position position="177"/>
    </location>
</feature>
<dbReference type="Gene3D" id="3.40.50.300">
    <property type="entry name" value="P-loop containing nucleotide triphosphate hydrolases"/>
    <property type="match status" value="1"/>
</dbReference>
<evidence type="ECO:0000259" key="16">
    <source>
        <dbReference type="Pfam" id="PF07475"/>
    </source>
</evidence>
<keyword evidence="8 14" id="KW-0418">Kinase</keyword>
<comment type="miscellaneous">
    <text evidence="14">Both phosphorylation and phosphorolysis are carried out by the same active site and suggest a common mechanism for both reactions.</text>
</comment>
<comment type="subunit">
    <text evidence="14">Homohexamer.</text>
</comment>
<comment type="cofactor">
    <cofactor evidence="2 14">
        <name>Mg(2+)</name>
        <dbReference type="ChEBI" id="CHEBI:18420"/>
    </cofactor>
</comment>
<dbReference type="GO" id="GO:0006109">
    <property type="term" value="P:regulation of carbohydrate metabolic process"/>
    <property type="evidence" value="ECO:0007669"/>
    <property type="project" value="UniProtKB-UniRule"/>
</dbReference>
<dbReference type="Pfam" id="PF07475">
    <property type="entry name" value="Hpr_kinase_C"/>
    <property type="match status" value="1"/>
</dbReference>
<dbReference type="PANTHER" id="PTHR30305:SF1">
    <property type="entry name" value="HPR KINASE_PHOSPHORYLASE"/>
    <property type="match status" value="1"/>
</dbReference>
<feature type="binding site" evidence="14">
    <location>
        <position position="160"/>
    </location>
    <ligand>
        <name>Mg(2+)</name>
        <dbReference type="ChEBI" id="CHEBI:18420"/>
    </ligand>
</feature>
<dbReference type="GO" id="GO:0005524">
    <property type="term" value="F:ATP binding"/>
    <property type="evidence" value="ECO:0007669"/>
    <property type="project" value="UniProtKB-UniRule"/>
</dbReference>
<keyword evidence="7 14" id="KW-0547">Nucleotide-binding</keyword>
<keyword evidence="4 14" id="KW-0723">Serine/threonine-protein kinase</keyword>
<evidence type="ECO:0000259" key="15">
    <source>
        <dbReference type="Pfam" id="PF02603"/>
    </source>
</evidence>
<feature type="region of interest" description="Important for the catalytic mechanism of both phosphorylation and dephosphorylation" evidence="14">
    <location>
        <begin position="201"/>
        <end position="210"/>
    </location>
</feature>
<evidence type="ECO:0000313" key="17">
    <source>
        <dbReference type="EMBL" id="SFL82801.1"/>
    </source>
</evidence>
<dbReference type="InterPro" id="IPR011126">
    <property type="entry name" value="Hpr_kin/Pase_Hpr_N"/>
</dbReference>
<keyword evidence="12 14" id="KW-0119">Carbohydrate metabolism</keyword>
<comment type="catalytic activity">
    <reaction evidence="13 14">
        <text>[HPr protein]-O-phospho-L-serine + phosphate + H(+) = [HPr protein]-L-serine + diphosphate</text>
        <dbReference type="Rhea" id="RHEA:46604"/>
        <dbReference type="Rhea" id="RHEA-COMP:11602"/>
        <dbReference type="Rhea" id="RHEA-COMP:11603"/>
        <dbReference type="ChEBI" id="CHEBI:15378"/>
        <dbReference type="ChEBI" id="CHEBI:29999"/>
        <dbReference type="ChEBI" id="CHEBI:33019"/>
        <dbReference type="ChEBI" id="CHEBI:43474"/>
        <dbReference type="ChEBI" id="CHEBI:83421"/>
    </reaction>
</comment>
<evidence type="ECO:0000313" key="18">
    <source>
        <dbReference type="Proteomes" id="UP000199520"/>
    </source>
</evidence>
<sequence>MAALLLKEIVDSFCLTVVDENCNLDVPVEVSDINRPGLALAGYLQHFDEQRIQVIGTAESAFLNTLSEDLATERWLSFISLHFPCLVITRNIVLPERWLQLAASRQLPVFRTRLATTRFIAQLTNYLEHKLAPSTTLHAVLVDVHGVGTLIIGESGIGKSETALDLIKRGHRLVADDAVEVTCTEENVLTGTAPEVLRHVMEVRGLGILNVKALFGIGAVRPNQKIHLVIQLEEWDQTKAYDRLGLDEEHYNILGVGLPCKTIPVRPGRNLSNIIEVAAMNYRLNRSGYNAVEDFIEKQRKFCLGDTSDDVIV</sequence>
<evidence type="ECO:0000256" key="7">
    <source>
        <dbReference type="ARBA" id="ARBA00022741"/>
    </source>
</evidence>
<feature type="region of interest" description="Important for the catalytic mechanism of dephosphorylation" evidence="14">
    <location>
        <begin position="264"/>
        <end position="269"/>
    </location>
</feature>
<dbReference type="GO" id="GO:0000287">
    <property type="term" value="F:magnesium ion binding"/>
    <property type="evidence" value="ECO:0007669"/>
    <property type="project" value="UniProtKB-UniRule"/>
</dbReference>
<dbReference type="InterPro" id="IPR011104">
    <property type="entry name" value="Hpr_kin/Pase_C"/>
</dbReference>
<dbReference type="FunFam" id="3.40.50.300:FF:000174">
    <property type="entry name" value="HPr kinase/phosphorylase"/>
    <property type="match status" value="1"/>
</dbReference>
<dbReference type="HAMAP" id="MF_01249">
    <property type="entry name" value="HPr_kinase"/>
    <property type="match status" value="1"/>
</dbReference>
<accession>A0A1I4KVZ7</accession>
<dbReference type="AlphaFoldDB" id="A0A1I4KVZ7"/>
<dbReference type="EC" id="2.7.11.-" evidence="14"/>
<comment type="function">
    <text evidence="14">Catalyzes the ATP- as well as the pyrophosphate-dependent phosphorylation of a specific serine residue in HPr, a phosphocarrier protein of the phosphoenolpyruvate-dependent sugar phosphotransferase system (PTS). HprK/P also catalyzes the pyrophosphate-producing, inorganic phosphate-dependent dephosphorylation (phosphorolysis) of seryl-phosphorylated HPr (P-Ser-HPr). The two antagonistic activities of HprK/P are regulated by several intracellular metabolites, which change their concentration in response to the absence or presence of rapidly metabolisable carbon sources (glucose, fructose, etc.) in the growth medium. Therefore, by controlling the phosphorylation state of HPr, HPrK/P is a sensor enzyme that plays a major role in the regulation of carbon metabolism and sugar transport: it mediates carbon catabolite repression (CCR), and regulates PTS-catalyzed carbohydrate uptake and inducer exclusion.</text>
</comment>
<feature type="active site" evidence="14">
    <location>
        <position position="138"/>
    </location>
</feature>
<dbReference type="CDD" id="cd01918">
    <property type="entry name" value="HprK_C"/>
    <property type="match status" value="1"/>
</dbReference>
<feature type="active site" evidence="14">
    <location>
        <position position="243"/>
    </location>
</feature>
<keyword evidence="10 14" id="KW-0460">Magnesium</keyword>
<dbReference type="GO" id="GO:0004712">
    <property type="term" value="F:protein serine/threonine/tyrosine kinase activity"/>
    <property type="evidence" value="ECO:0007669"/>
    <property type="project" value="UniProtKB-UniRule"/>
</dbReference>
<dbReference type="Pfam" id="PF02603">
    <property type="entry name" value="Hpr_kinase_N"/>
    <property type="match status" value="1"/>
</dbReference>
<evidence type="ECO:0000256" key="8">
    <source>
        <dbReference type="ARBA" id="ARBA00022777"/>
    </source>
</evidence>
<dbReference type="SUPFAM" id="SSF75138">
    <property type="entry name" value="HprK N-terminal domain-like"/>
    <property type="match status" value="1"/>
</dbReference>
<gene>
    <name evidence="14" type="primary">hprK</name>
    <name evidence="17" type="ORF">SAMN04490355_10202</name>
</gene>
<dbReference type="SUPFAM" id="SSF53795">
    <property type="entry name" value="PEP carboxykinase-like"/>
    <property type="match status" value="1"/>
</dbReference>
<protein>
    <recommendedName>
        <fullName evidence="14">HPr kinase/phosphorylase</fullName>
        <shortName evidence="14">HPrK/P</shortName>
        <ecNumber evidence="14">2.7.11.-</ecNumber>
        <ecNumber evidence="14">2.7.4.-</ecNumber>
    </recommendedName>
    <alternativeName>
        <fullName evidence="14">HPr(Ser) kinase/phosphorylase</fullName>
    </alternativeName>
</protein>
<comment type="catalytic activity">
    <reaction evidence="1 14">
        <text>[HPr protein]-L-serine + ATP = [HPr protein]-O-phospho-L-serine + ADP + H(+)</text>
        <dbReference type="Rhea" id="RHEA:46600"/>
        <dbReference type="Rhea" id="RHEA-COMP:11602"/>
        <dbReference type="Rhea" id="RHEA-COMP:11603"/>
        <dbReference type="ChEBI" id="CHEBI:15378"/>
        <dbReference type="ChEBI" id="CHEBI:29999"/>
        <dbReference type="ChEBI" id="CHEBI:30616"/>
        <dbReference type="ChEBI" id="CHEBI:83421"/>
        <dbReference type="ChEBI" id="CHEBI:456216"/>
    </reaction>
</comment>